<dbReference type="RefSeq" id="XP_060458074.1">
    <property type="nucleotide sequence ID" value="XM_060601596.1"/>
</dbReference>
<feature type="compositionally biased region" description="Low complexity" evidence="1">
    <location>
        <begin position="372"/>
        <end position="390"/>
    </location>
</feature>
<accession>A0AA48L6C5</accession>
<evidence type="ECO:0000256" key="1">
    <source>
        <dbReference type="SAM" id="MobiDB-lite"/>
    </source>
</evidence>
<protein>
    <submittedName>
        <fullName evidence="2">Uncharacterized protein</fullName>
    </submittedName>
</protein>
<feature type="region of interest" description="Disordered" evidence="1">
    <location>
        <begin position="82"/>
        <end position="164"/>
    </location>
</feature>
<dbReference type="AlphaFoldDB" id="A0AA48L6C5"/>
<dbReference type="Proteomes" id="UP001233271">
    <property type="component" value="Chromosome 5"/>
</dbReference>
<feature type="compositionally biased region" description="Low complexity" evidence="1">
    <location>
        <begin position="200"/>
        <end position="209"/>
    </location>
</feature>
<feature type="compositionally biased region" description="Low complexity" evidence="1">
    <location>
        <begin position="565"/>
        <end position="584"/>
    </location>
</feature>
<feature type="region of interest" description="Disordered" evidence="1">
    <location>
        <begin position="640"/>
        <end position="737"/>
    </location>
</feature>
<feature type="compositionally biased region" description="Basic and acidic residues" evidence="1">
    <location>
        <begin position="109"/>
        <end position="120"/>
    </location>
</feature>
<evidence type="ECO:0000313" key="3">
    <source>
        <dbReference type="Proteomes" id="UP001233271"/>
    </source>
</evidence>
<feature type="compositionally biased region" description="Polar residues" evidence="1">
    <location>
        <begin position="414"/>
        <end position="434"/>
    </location>
</feature>
<dbReference type="KEGG" id="ccac:CcaHIS019_0504370"/>
<feature type="region of interest" description="Disordered" evidence="1">
    <location>
        <begin position="372"/>
        <end position="450"/>
    </location>
</feature>
<sequence length="786" mass="84713">MARRNRRRNGGVSAQRAPMSLRLLTTRYGPSKRPLNLNASSRQHRRENWGDCVAGNEHRDLDTLVNALKTWFPSLDNAFSDSEWEDVESPRSKRASLDQSSSKGKGKARVREDDDEERRPSTSSLQSVLEEDESETSGVDADVSAEGSSHLNSTSTLTSSSRDTTLLERYARGAPARQMLPFSRNDHGGRSPGASYITPRSYLTLSLSEESSRTARPSFSTHRSPGASYATPRSALPSFSTDQTAARPSFSSQLTERMEKPSPERPSFSTERSLSPLPYTPERHMSLSMEHSIEFTPIARPLNLSPSISRSLAPSPYSDYADVPNLSTRRSLHTAASFSTQRSAASVANASMGLALRLQQVSALPTLTALSSFSSSGLRGSTTPSTLSSPTSPPITPPRGRTAGNASRPYTPDTPGTPNTSSRCTPGGTSTFESSFPFPTDTSAATPSSLLPSMPSHMVLSPSRSLSSFATTSPRHSLPSKMLLHDVDTQSLSYSGSLLSLPSVPSMTGLGPFLNDLDVISLGGGTHEGTYDSHTDTIPAIRVKENGAWAKEAAARSVNGVGVAGQRDTSTAATTTQATGSGRTPRTDAEEYAMPVFPRLPTRPLASSGDAADSGGRMARTLRNIQSLSSLRPTASLQSLRAKFGKQPSESASRPRSKSKGKNRATLPTYYSRAPPSTPSKYRGGVPGSPGPQRSVLLPKERPGASRLRGNGNGNPKSPKPKTDLRGKLPKPSARLRLRRPKSHLLRHEATTTEVEESERRLLEHLELHGQRREGRLKALRLRGLL</sequence>
<proteinExistence type="predicted"/>
<feature type="region of interest" description="Disordered" evidence="1">
    <location>
        <begin position="177"/>
        <end position="282"/>
    </location>
</feature>
<feature type="compositionally biased region" description="Polar residues" evidence="1">
    <location>
        <begin position="237"/>
        <end position="255"/>
    </location>
</feature>
<feature type="region of interest" description="Disordered" evidence="1">
    <location>
        <begin position="560"/>
        <end position="616"/>
    </location>
</feature>
<organism evidence="2 3">
    <name type="scientific">Cutaneotrichosporon cavernicola</name>
    <dbReference type="NCBI Taxonomy" id="279322"/>
    <lineage>
        <taxon>Eukaryota</taxon>
        <taxon>Fungi</taxon>
        <taxon>Dikarya</taxon>
        <taxon>Basidiomycota</taxon>
        <taxon>Agaricomycotina</taxon>
        <taxon>Tremellomycetes</taxon>
        <taxon>Trichosporonales</taxon>
        <taxon>Trichosporonaceae</taxon>
        <taxon>Cutaneotrichosporon</taxon>
    </lineage>
</organism>
<name>A0AA48L6C5_9TREE</name>
<feature type="compositionally biased region" description="Low complexity" evidence="1">
    <location>
        <begin position="148"/>
        <end position="164"/>
    </location>
</feature>
<gene>
    <name evidence="2" type="ORF">CcaverHIS019_0504370</name>
</gene>
<dbReference type="GeneID" id="85496679"/>
<feature type="region of interest" description="Disordered" evidence="1">
    <location>
        <begin position="1"/>
        <end position="44"/>
    </location>
</feature>
<dbReference type="EMBL" id="AP028216">
    <property type="protein sequence ID" value="BEI92809.1"/>
    <property type="molecule type" value="Genomic_DNA"/>
</dbReference>
<keyword evidence="3" id="KW-1185">Reference proteome</keyword>
<evidence type="ECO:0000313" key="2">
    <source>
        <dbReference type="EMBL" id="BEI92809.1"/>
    </source>
</evidence>
<reference evidence="2" key="1">
    <citation type="journal article" date="2023" name="BMC Genomics">
        <title>Chromosome-level genome assemblies of Cutaneotrichosporon spp. (Trichosporonales, Basidiomycota) reveal imbalanced evolution between nucleotide sequences and chromosome synteny.</title>
        <authorList>
            <person name="Kobayashi Y."/>
            <person name="Kayamori A."/>
            <person name="Aoki K."/>
            <person name="Shiwa Y."/>
            <person name="Matsutani M."/>
            <person name="Fujita N."/>
            <person name="Sugita T."/>
            <person name="Iwasaki W."/>
            <person name="Tanaka N."/>
            <person name="Takashima M."/>
        </authorList>
    </citation>
    <scope>NUCLEOTIDE SEQUENCE</scope>
    <source>
        <strain evidence="2">HIS019</strain>
    </source>
</reference>